<evidence type="ECO:0000313" key="1">
    <source>
        <dbReference type="EMBL" id="POZ60820.1"/>
    </source>
</evidence>
<dbReference type="Pfam" id="PF05069">
    <property type="entry name" value="Phage_tail_S"/>
    <property type="match status" value="1"/>
</dbReference>
<dbReference type="OrthoDB" id="2081253at2"/>
<dbReference type="InterPro" id="IPR006522">
    <property type="entry name" value="Phage_virion_morphogenesis"/>
</dbReference>
<evidence type="ECO:0000313" key="2">
    <source>
        <dbReference type="Proteomes" id="UP000237082"/>
    </source>
</evidence>
<reference evidence="2" key="1">
    <citation type="submission" date="2018-02" db="EMBL/GenBank/DDBJ databases">
        <authorList>
            <person name="O'Hara-Hanley K."/>
            <person name="Soby S."/>
        </authorList>
    </citation>
    <scope>NUCLEOTIDE SEQUENCE [LARGE SCALE GENOMIC DNA]</scope>
    <source>
        <strain evidence="2">MWU14-2602</strain>
    </source>
</reference>
<organism evidence="1 2">
    <name type="scientific">Chromobacterium alticapitis</name>
    <dbReference type="NCBI Taxonomy" id="2073169"/>
    <lineage>
        <taxon>Bacteria</taxon>
        <taxon>Pseudomonadati</taxon>
        <taxon>Pseudomonadota</taxon>
        <taxon>Betaproteobacteria</taxon>
        <taxon>Neisseriales</taxon>
        <taxon>Chromobacteriaceae</taxon>
        <taxon>Chromobacterium</taxon>
    </lineage>
</organism>
<proteinExistence type="predicted"/>
<protein>
    <submittedName>
        <fullName evidence="1">Phage virion morphogenesis protein</fullName>
    </submittedName>
</protein>
<comment type="caution">
    <text evidence="1">The sequence shown here is derived from an EMBL/GenBank/DDBJ whole genome shotgun (WGS) entry which is preliminary data.</text>
</comment>
<dbReference type="Proteomes" id="UP000237082">
    <property type="component" value="Unassembled WGS sequence"/>
</dbReference>
<gene>
    <name evidence="1" type="ORF">C2I19_16870</name>
</gene>
<dbReference type="NCBIfam" id="TIGR01635">
    <property type="entry name" value="tail_comp_S"/>
    <property type="match status" value="1"/>
</dbReference>
<sequence length="96" mass="10481">MTKRSQRILADMKILQDSGKLAASVHSRYGDDYALIGAGGIPYARIHQLGGKAGKGRKVSIPARPYLPFTPSLKLQPEAEKALLKTGMDYLRRAAE</sequence>
<dbReference type="EMBL" id="PQWB01000093">
    <property type="protein sequence ID" value="POZ60820.1"/>
    <property type="molecule type" value="Genomic_DNA"/>
</dbReference>
<dbReference type="AlphaFoldDB" id="A0A2S5DCJ0"/>
<keyword evidence="2" id="KW-1185">Reference proteome</keyword>
<accession>A0A2S5DCJ0</accession>
<name>A0A2S5DCJ0_9NEIS</name>